<dbReference type="EMBL" id="BTGU01000026">
    <property type="protein sequence ID" value="GMN47908.1"/>
    <property type="molecule type" value="Genomic_DNA"/>
</dbReference>
<evidence type="ECO:0000313" key="3">
    <source>
        <dbReference type="Proteomes" id="UP001187192"/>
    </source>
</evidence>
<gene>
    <name evidence="2" type="ORF">TIFTF001_017098</name>
</gene>
<dbReference type="Proteomes" id="UP001187192">
    <property type="component" value="Unassembled WGS sequence"/>
</dbReference>
<feature type="compositionally biased region" description="Basic and acidic residues" evidence="1">
    <location>
        <begin position="1"/>
        <end position="28"/>
    </location>
</feature>
<keyword evidence="3" id="KW-1185">Reference proteome</keyword>
<protein>
    <submittedName>
        <fullName evidence="2">Uncharacterized protein</fullName>
    </submittedName>
</protein>
<evidence type="ECO:0000256" key="1">
    <source>
        <dbReference type="SAM" id="MobiDB-lite"/>
    </source>
</evidence>
<feature type="compositionally biased region" description="Polar residues" evidence="1">
    <location>
        <begin position="29"/>
        <end position="39"/>
    </location>
</feature>
<evidence type="ECO:0000313" key="2">
    <source>
        <dbReference type="EMBL" id="GMN47908.1"/>
    </source>
</evidence>
<dbReference type="Gramene" id="FCD_00024044-RA">
    <property type="protein sequence ID" value="FCD_00024044-RA:cds"/>
    <property type="gene ID" value="FCD_00024044"/>
</dbReference>
<sequence>MAEKDIYAKDGTADFRNKPAIKKEEGNRNLESMSLHTRS</sequence>
<feature type="region of interest" description="Disordered" evidence="1">
    <location>
        <begin position="1"/>
        <end position="39"/>
    </location>
</feature>
<proteinExistence type="predicted"/>
<comment type="caution">
    <text evidence="2">The sequence shown here is derived from an EMBL/GenBank/DDBJ whole genome shotgun (WGS) entry which is preliminary data.</text>
</comment>
<accession>A0AA88AKM0</accession>
<organism evidence="2 3">
    <name type="scientific">Ficus carica</name>
    <name type="common">Common fig</name>
    <dbReference type="NCBI Taxonomy" id="3494"/>
    <lineage>
        <taxon>Eukaryota</taxon>
        <taxon>Viridiplantae</taxon>
        <taxon>Streptophyta</taxon>
        <taxon>Embryophyta</taxon>
        <taxon>Tracheophyta</taxon>
        <taxon>Spermatophyta</taxon>
        <taxon>Magnoliopsida</taxon>
        <taxon>eudicotyledons</taxon>
        <taxon>Gunneridae</taxon>
        <taxon>Pentapetalae</taxon>
        <taxon>rosids</taxon>
        <taxon>fabids</taxon>
        <taxon>Rosales</taxon>
        <taxon>Moraceae</taxon>
        <taxon>Ficeae</taxon>
        <taxon>Ficus</taxon>
    </lineage>
</organism>
<name>A0AA88AKM0_FICCA</name>
<reference evidence="2" key="1">
    <citation type="submission" date="2023-07" db="EMBL/GenBank/DDBJ databases">
        <title>draft genome sequence of fig (Ficus carica).</title>
        <authorList>
            <person name="Takahashi T."/>
            <person name="Nishimura K."/>
        </authorList>
    </citation>
    <scope>NUCLEOTIDE SEQUENCE</scope>
</reference>
<dbReference type="AlphaFoldDB" id="A0AA88AKM0"/>